<dbReference type="AlphaFoldDB" id="A0A094YVD1"/>
<dbReference type="PATRIC" id="fig|104102.7.peg.1086"/>
<evidence type="ECO:0000256" key="1">
    <source>
        <dbReference type="SAM" id="MobiDB-lite"/>
    </source>
</evidence>
<dbReference type="EMBL" id="JOKM01000037">
    <property type="protein sequence ID" value="KGB24574.1"/>
    <property type="molecule type" value="Genomic_DNA"/>
</dbReference>
<reference evidence="2 3" key="1">
    <citation type="submission" date="2014-06" db="EMBL/GenBank/DDBJ databases">
        <title>Functional and comparative genomic analyses of the Drosophila gut microbiota identify candidate symbiosis factors.</title>
        <authorList>
            <person name="Newell P.D."/>
            <person name="Chaston J.M."/>
            <person name="Douglas A.E."/>
        </authorList>
    </citation>
    <scope>NUCLEOTIDE SEQUENCE [LARGE SCALE GENOMIC DNA]</scope>
    <source>
        <strain evidence="2 3">DmCS_006</strain>
    </source>
</reference>
<comment type="caution">
    <text evidence="2">The sequence shown here is derived from an EMBL/GenBank/DDBJ whole genome shotgun (WGS) entry which is preliminary data.</text>
</comment>
<dbReference type="STRING" id="104102.AtDm6_1094"/>
<sequence length="39" mass="4213">MVHRFPQRERLTGEPYTGEALPEKIVPGVRCSNGGSGSV</sequence>
<protein>
    <submittedName>
        <fullName evidence="2">Uncharacterized protein</fullName>
    </submittedName>
</protein>
<evidence type="ECO:0000313" key="2">
    <source>
        <dbReference type="EMBL" id="KGB24574.1"/>
    </source>
</evidence>
<evidence type="ECO:0000313" key="3">
    <source>
        <dbReference type="Proteomes" id="UP000029448"/>
    </source>
</evidence>
<gene>
    <name evidence="2" type="ORF">AtDm6_1094</name>
</gene>
<feature type="compositionally biased region" description="Basic and acidic residues" evidence="1">
    <location>
        <begin position="1"/>
        <end position="12"/>
    </location>
</feature>
<name>A0A094YVD1_9PROT</name>
<dbReference type="Proteomes" id="UP000029448">
    <property type="component" value="Unassembled WGS sequence"/>
</dbReference>
<feature type="region of interest" description="Disordered" evidence="1">
    <location>
        <begin position="1"/>
        <end position="20"/>
    </location>
</feature>
<accession>A0A094YVD1</accession>
<keyword evidence="3" id="KW-1185">Reference proteome</keyword>
<organism evidence="2 3">
    <name type="scientific">Acetobacter tropicalis</name>
    <dbReference type="NCBI Taxonomy" id="104102"/>
    <lineage>
        <taxon>Bacteria</taxon>
        <taxon>Pseudomonadati</taxon>
        <taxon>Pseudomonadota</taxon>
        <taxon>Alphaproteobacteria</taxon>
        <taxon>Acetobacterales</taxon>
        <taxon>Acetobacteraceae</taxon>
        <taxon>Acetobacter</taxon>
    </lineage>
</organism>
<proteinExistence type="predicted"/>